<keyword evidence="2 8" id="KW-1003">Cell membrane</keyword>
<comment type="similarity">
    <text evidence="8">Belongs to the CN hydrolase family. Apolipoprotein N-acyltransferase subfamily.</text>
</comment>
<dbReference type="EC" id="2.3.1.269" evidence="8"/>
<feature type="domain" description="CN hydrolase" evidence="10">
    <location>
        <begin position="217"/>
        <end position="470"/>
    </location>
</feature>
<dbReference type="Proteomes" id="UP000198981">
    <property type="component" value="Unassembled WGS sequence"/>
</dbReference>
<dbReference type="PROSITE" id="PS50263">
    <property type="entry name" value="CN_HYDROLASE"/>
    <property type="match status" value="1"/>
</dbReference>
<dbReference type="CDD" id="cd07571">
    <property type="entry name" value="ALP_N-acyl_transferase"/>
    <property type="match status" value="1"/>
</dbReference>
<keyword evidence="5 8" id="KW-1133">Transmembrane helix</keyword>
<evidence type="ECO:0000256" key="2">
    <source>
        <dbReference type="ARBA" id="ARBA00022475"/>
    </source>
</evidence>
<dbReference type="InterPro" id="IPR003010">
    <property type="entry name" value="C-N_Hydrolase"/>
</dbReference>
<dbReference type="AlphaFoldDB" id="A0A1G4Z3L1"/>
<dbReference type="GO" id="GO:0016410">
    <property type="term" value="F:N-acyltransferase activity"/>
    <property type="evidence" value="ECO:0007669"/>
    <property type="project" value="UniProtKB-UniRule"/>
</dbReference>
<dbReference type="Pfam" id="PF20154">
    <property type="entry name" value="LNT_N"/>
    <property type="match status" value="1"/>
</dbReference>
<feature type="transmembrane region" description="Helical" evidence="8">
    <location>
        <begin position="138"/>
        <end position="163"/>
    </location>
</feature>
<comment type="catalytic activity">
    <reaction evidence="8">
        <text>N-terminal S-1,2-diacyl-sn-glyceryl-L-cysteinyl-[lipoprotein] + a glycerophospholipid = N-acyl-S-1,2-diacyl-sn-glyceryl-L-cysteinyl-[lipoprotein] + a 2-acyl-sn-glycero-3-phospholipid + H(+)</text>
        <dbReference type="Rhea" id="RHEA:48228"/>
        <dbReference type="Rhea" id="RHEA-COMP:14681"/>
        <dbReference type="Rhea" id="RHEA-COMP:14684"/>
        <dbReference type="ChEBI" id="CHEBI:15378"/>
        <dbReference type="ChEBI" id="CHEBI:136912"/>
        <dbReference type="ChEBI" id="CHEBI:140656"/>
        <dbReference type="ChEBI" id="CHEBI:140657"/>
        <dbReference type="ChEBI" id="CHEBI:140660"/>
        <dbReference type="EC" id="2.3.1.269"/>
    </reaction>
</comment>
<dbReference type="PANTHER" id="PTHR38686">
    <property type="entry name" value="APOLIPOPROTEIN N-ACYLTRANSFERASE"/>
    <property type="match status" value="1"/>
</dbReference>
<feature type="region of interest" description="Disordered" evidence="9">
    <location>
        <begin position="508"/>
        <end position="533"/>
    </location>
</feature>
<protein>
    <recommendedName>
        <fullName evidence="8">Apolipoprotein N-acyltransferase</fullName>
        <shortName evidence="8">ALP N-acyltransferase</shortName>
        <ecNumber evidence="8">2.3.1.269</ecNumber>
    </recommendedName>
</protein>
<keyword evidence="3 8" id="KW-0808">Transferase</keyword>
<sequence length="533" mass="55763">MVLAAAGGALLWLAFPSWNLWPLAVVGPALLSLACHGRSLIRASALGGVFGLTFMLPLLSWSGIFVGSWPWIALSVSQAVFYAVLAAGLAAVGSLRAAPLWSAALWVAMEAGRSRWPFGGLPWGRLGFSQADSPLAQLAAFGGVPLTSFAVAVTGSLLASVILQRRRPRCVPDVSVWPRGGRSAVLATLPWLVSTPLWAVAVLHDPASGVRPQASSVGVAVIQGNVPRAGLDFNAQRRAVLDNHVRATVDLAAEVAAGRQPAPQLVIWPENSSDIDPLVNPDARAEIDRAAQAIGVPILIGAVLEGPGIFLTNAGIVWDPATGAGQQYAKRHPVPFGEYMPARSFFRFFSDQVDLLRRDFTAGQDPGVLDVGGVTVGDVICFEVAYDGLVADVVRGGAELIVVQTNNATFGYTDESPQQLAMGRLRAIEFDRTVVVSATSGLSAVIDADGSVRARSDLFTSWTFNDTVALGGGTTLATRVGAVPEYVLSALGVGAVAWSLVIRRRPAAAPPPPPPLTSSVKAAGTVPQEMTDL</sequence>
<comment type="subcellular location">
    <subcellularLocation>
        <location evidence="1 8">Cell membrane</location>
        <topology evidence="1 8">Multi-pass membrane protein</topology>
    </subcellularLocation>
</comment>
<keyword evidence="11" id="KW-0449">Lipoprotein</keyword>
<comment type="caution">
    <text evidence="8">Lacks conserved residue(s) required for the propagation of feature annotation.</text>
</comment>
<dbReference type="InterPro" id="IPR036526">
    <property type="entry name" value="C-N_Hydrolase_sf"/>
</dbReference>
<dbReference type="EMBL" id="FMUH01000009">
    <property type="protein sequence ID" value="SCX60262.1"/>
    <property type="molecule type" value="Genomic_DNA"/>
</dbReference>
<evidence type="ECO:0000256" key="3">
    <source>
        <dbReference type="ARBA" id="ARBA00022679"/>
    </source>
</evidence>
<dbReference type="InterPro" id="IPR045378">
    <property type="entry name" value="LNT_N"/>
</dbReference>
<comment type="pathway">
    <text evidence="8">Protein modification; lipoprotein biosynthesis (N-acyl transfer).</text>
</comment>
<feature type="transmembrane region" description="Helical" evidence="8">
    <location>
        <begin position="41"/>
        <end position="59"/>
    </location>
</feature>
<comment type="function">
    <text evidence="8">Catalyzes the phospholipid dependent N-acylation of the N-terminal cysteine of apolipoprotein, the last step in lipoprotein maturation.</text>
</comment>
<dbReference type="SUPFAM" id="SSF56317">
    <property type="entry name" value="Carbon-nitrogen hydrolase"/>
    <property type="match status" value="1"/>
</dbReference>
<evidence type="ECO:0000256" key="1">
    <source>
        <dbReference type="ARBA" id="ARBA00004651"/>
    </source>
</evidence>
<keyword evidence="7 8" id="KW-0012">Acyltransferase</keyword>
<keyword evidence="4 8" id="KW-0812">Transmembrane</keyword>
<dbReference type="Gene3D" id="3.60.110.10">
    <property type="entry name" value="Carbon-nitrogen hydrolase"/>
    <property type="match status" value="1"/>
</dbReference>
<accession>A0A1G4Z3L1</accession>
<evidence type="ECO:0000256" key="9">
    <source>
        <dbReference type="SAM" id="MobiDB-lite"/>
    </source>
</evidence>
<proteinExistence type="inferred from homology"/>
<evidence type="ECO:0000256" key="4">
    <source>
        <dbReference type="ARBA" id="ARBA00022692"/>
    </source>
</evidence>
<name>A0A1G4Z3L1_9ACTN</name>
<gene>
    <name evidence="8" type="primary">lnt</name>
    <name evidence="11" type="ORF">SAMN03159343_4063</name>
</gene>
<evidence type="ECO:0000313" key="12">
    <source>
        <dbReference type="Proteomes" id="UP000198981"/>
    </source>
</evidence>
<evidence type="ECO:0000256" key="8">
    <source>
        <dbReference type="HAMAP-Rule" id="MF_01148"/>
    </source>
</evidence>
<dbReference type="PANTHER" id="PTHR38686:SF1">
    <property type="entry name" value="APOLIPOPROTEIN N-ACYLTRANSFERASE"/>
    <property type="match status" value="1"/>
</dbReference>
<dbReference type="UniPathway" id="UPA00666"/>
<keyword evidence="6 8" id="KW-0472">Membrane</keyword>
<evidence type="ECO:0000256" key="6">
    <source>
        <dbReference type="ARBA" id="ARBA00023136"/>
    </source>
</evidence>
<dbReference type="InterPro" id="IPR004563">
    <property type="entry name" value="Apolipo_AcylTrfase"/>
</dbReference>
<evidence type="ECO:0000259" key="10">
    <source>
        <dbReference type="PROSITE" id="PS50263"/>
    </source>
</evidence>
<evidence type="ECO:0000313" key="11">
    <source>
        <dbReference type="EMBL" id="SCX60262.1"/>
    </source>
</evidence>
<dbReference type="GO" id="GO:0042158">
    <property type="term" value="P:lipoprotein biosynthetic process"/>
    <property type="evidence" value="ECO:0007669"/>
    <property type="project" value="UniProtKB-UniRule"/>
</dbReference>
<feature type="transmembrane region" description="Helical" evidence="8">
    <location>
        <begin position="71"/>
        <end position="92"/>
    </location>
</feature>
<dbReference type="NCBIfam" id="TIGR00546">
    <property type="entry name" value="lnt"/>
    <property type="match status" value="1"/>
</dbReference>
<keyword evidence="12" id="KW-1185">Reference proteome</keyword>
<dbReference type="Pfam" id="PF00795">
    <property type="entry name" value="CN_hydrolase"/>
    <property type="match status" value="1"/>
</dbReference>
<evidence type="ECO:0000256" key="5">
    <source>
        <dbReference type="ARBA" id="ARBA00022989"/>
    </source>
</evidence>
<dbReference type="HAMAP" id="MF_01148">
    <property type="entry name" value="Lnt"/>
    <property type="match status" value="1"/>
</dbReference>
<reference evidence="12" key="1">
    <citation type="submission" date="2016-10" db="EMBL/GenBank/DDBJ databases">
        <authorList>
            <person name="Varghese N."/>
            <person name="Submissions S."/>
        </authorList>
    </citation>
    <scope>NUCLEOTIDE SEQUENCE [LARGE SCALE GENOMIC DNA]</scope>
    <source>
        <strain evidence="12">DSM 45722</strain>
    </source>
</reference>
<evidence type="ECO:0000256" key="7">
    <source>
        <dbReference type="ARBA" id="ARBA00023315"/>
    </source>
</evidence>
<organism evidence="11 12">
    <name type="scientific">Klenkia marina</name>
    <dbReference type="NCBI Taxonomy" id="1960309"/>
    <lineage>
        <taxon>Bacteria</taxon>
        <taxon>Bacillati</taxon>
        <taxon>Actinomycetota</taxon>
        <taxon>Actinomycetes</taxon>
        <taxon>Geodermatophilales</taxon>
        <taxon>Geodermatophilaceae</taxon>
        <taxon>Klenkia</taxon>
    </lineage>
</organism>
<dbReference type="GO" id="GO:0005886">
    <property type="term" value="C:plasma membrane"/>
    <property type="evidence" value="ECO:0007669"/>
    <property type="project" value="UniProtKB-SubCell"/>
</dbReference>
<dbReference type="STRING" id="1960309.SAMN03159343_4063"/>